<dbReference type="InterPro" id="IPR020846">
    <property type="entry name" value="MFS_dom"/>
</dbReference>
<evidence type="ECO:0000313" key="8">
    <source>
        <dbReference type="EMBL" id="TDQ47760.1"/>
    </source>
</evidence>
<evidence type="ECO:0000256" key="2">
    <source>
        <dbReference type="ARBA" id="ARBA00022448"/>
    </source>
</evidence>
<dbReference type="CDD" id="cd17321">
    <property type="entry name" value="MFS_MMR_MDR_like"/>
    <property type="match status" value="1"/>
</dbReference>
<evidence type="ECO:0000256" key="6">
    <source>
        <dbReference type="SAM" id="Phobius"/>
    </source>
</evidence>
<feature type="transmembrane region" description="Helical" evidence="6">
    <location>
        <begin position="396"/>
        <end position="416"/>
    </location>
</feature>
<evidence type="ECO:0000256" key="1">
    <source>
        <dbReference type="ARBA" id="ARBA00004651"/>
    </source>
</evidence>
<protein>
    <submittedName>
        <fullName evidence="8">Sugar phosphate permease</fullName>
    </submittedName>
</protein>
<feature type="transmembrane region" description="Helical" evidence="6">
    <location>
        <begin position="232"/>
        <end position="249"/>
    </location>
</feature>
<dbReference type="PANTHER" id="PTHR42718:SF9">
    <property type="entry name" value="MAJOR FACILITATOR SUPERFAMILY MULTIDRUG TRANSPORTER MFSC"/>
    <property type="match status" value="1"/>
</dbReference>
<organism evidence="8 9">
    <name type="scientific">Actinomycetospora succinea</name>
    <dbReference type="NCBI Taxonomy" id="663603"/>
    <lineage>
        <taxon>Bacteria</taxon>
        <taxon>Bacillati</taxon>
        <taxon>Actinomycetota</taxon>
        <taxon>Actinomycetes</taxon>
        <taxon>Pseudonocardiales</taxon>
        <taxon>Pseudonocardiaceae</taxon>
        <taxon>Actinomycetospora</taxon>
    </lineage>
</organism>
<keyword evidence="3 6" id="KW-0812">Transmembrane</keyword>
<dbReference type="SUPFAM" id="SSF103473">
    <property type="entry name" value="MFS general substrate transporter"/>
    <property type="match status" value="1"/>
</dbReference>
<dbReference type="GO" id="GO:0022857">
    <property type="term" value="F:transmembrane transporter activity"/>
    <property type="evidence" value="ECO:0007669"/>
    <property type="project" value="InterPro"/>
</dbReference>
<feature type="transmembrane region" description="Helical" evidence="6">
    <location>
        <begin position="203"/>
        <end position="220"/>
    </location>
</feature>
<comment type="caution">
    <text evidence="8">The sequence shown here is derived from an EMBL/GenBank/DDBJ whole genome shotgun (WGS) entry which is preliminary data.</text>
</comment>
<sequence>MALSTATLRASLPFLPAAAGLFCIQLDFFSLGLALPTMAVELGTTVTNLQWLLSGYMIALGALLIPSGRLGDMLGRREVMLAGIALFGLSSLVCGLASAVPVLIAARVAQGVGAAMIMPSSFALVTNATSEEERPKVTGVLLGVSGVGTALGPVVGGVLSSTVGWRWVFLVNVPVALLALWGGRRMRTSRDEEAGRDLRTLDWWGVVTVVGGLVAISVAIDDVGVQGWTTPATWGPLLGGLALLVAFAVRERHAPAPLVRPSLVRNRLFVLLCVAGTLANIGTVTYIVAATIDLQTLRGLPAAAAGLAFAVSSVGLAACGPLSGWVTTKVPAGLVMAVSVLACAPALVLLAAAGPLPLYVVALGLCGLTTGMGYGLGPLAAQNVLPARRSAEGTSVMLTSLICVGGIGVVAATAVIEAVGPRPPTEAGLALTLVAIAALLLVAGVATLVSQWPRRRTAETTDPVPA</sequence>
<feature type="transmembrane region" description="Helical" evidence="6">
    <location>
        <begin position="358"/>
        <end position="376"/>
    </location>
</feature>
<proteinExistence type="predicted"/>
<evidence type="ECO:0000256" key="3">
    <source>
        <dbReference type="ARBA" id="ARBA00022692"/>
    </source>
</evidence>
<dbReference type="InterPro" id="IPR011701">
    <property type="entry name" value="MFS"/>
</dbReference>
<dbReference type="OrthoDB" id="3453194at2"/>
<keyword evidence="9" id="KW-1185">Reference proteome</keyword>
<evidence type="ECO:0000259" key="7">
    <source>
        <dbReference type="PROSITE" id="PS50850"/>
    </source>
</evidence>
<reference evidence="8 9" key="1">
    <citation type="submission" date="2019-03" db="EMBL/GenBank/DDBJ databases">
        <title>Genomic Encyclopedia of Type Strains, Phase IV (KMG-IV): sequencing the most valuable type-strain genomes for metagenomic binning, comparative biology and taxonomic classification.</title>
        <authorList>
            <person name="Goeker M."/>
        </authorList>
    </citation>
    <scope>NUCLEOTIDE SEQUENCE [LARGE SCALE GENOMIC DNA]</scope>
    <source>
        <strain evidence="8 9">DSM 45775</strain>
    </source>
</reference>
<keyword evidence="4 6" id="KW-1133">Transmembrane helix</keyword>
<dbReference type="EMBL" id="SNYO01000012">
    <property type="protein sequence ID" value="TDQ47760.1"/>
    <property type="molecule type" value="Genomic_DNA"/>
</dbReference>
<evidence type="ECO:0000313" key="9">
    <source>
        <dbReference type="Proteomes" id="UP000295705"/>
    </source>
</evidence>
<feature type="transmembrane region" description="Helical" evidence="6">
    <location>
        <begin position="428"/>
        <end position="449"/>
    </location>
</feature>
<feature type="transmembrane region" description="Helical" evidence="6">
    <location>
        <begin position="104"/>
        <end position="125"/>
    </location>
</feature>
<dbReference type="Pfam" id="PF07690">
    <property type="entry name" value="MFS_1"/>
    <property type="match status" value="1"/>
</dbReference>
<feature type="transmembrane region" description="Helical" evidence="6">
    <location>
        <begin position="332"/>
        <end position="352"/>
    </location>
</feature>
<evidence type="ECO:0000256" key="5">
    <source>
        <dbReference type="ARBA" id="ARBA00023136"/>
    </source>
</evidence>
<feature type="transmembrane region" description="Helical" evidence="6">
    <location>
        <begin position="12"/>
        <end position="37"/>
    </location>
</feature>
<dbReference type="Gene3D" id="1.20.1250.20">
    <property type="entry name" value="MFS general substrate transporter like domains"/>
    <property type="match status" value="1"/>
</dbReference>
<keyword evidence="2" id="KW-0813">Transport</keyword>
<feature type="transmembrane region" description="Helical" evidence="6">
    <location>
        <begin position="137"/>
        <end position="159"/>
    </location>
</feature>
<accession>A0A4R6UL69</accession>
<gene>
    <name evidence="8" type="ORF">EV188_11230</name>
</gene>
<name>A0A4R6UL69_9PSEU</name>
<evidence type="ECO:0000256" key="4">
    <source>
        <dbReference type="ARBA" id="ARBA00022989"/>
    </source>
</evidence>
<dbReference type="InterPro" id="IPR036259">
    <property type="entry name" value="MFS_trans_sf"/>
</dbReference>
<keyword evidence="5 6" id="KW-0472">Membrane</keyword>
<dbReference type="AlphaFoldDB" id="A0A4R6UL69"/>
<feature type="transmembrane region" description="Helical" evidence="6">
    <location>
        <begin position="269"/>
        <end position="288"/>
    </location>
</feature>
<dbReference type="GO" id="GO:0005886">
    <property type="term" value="C:plasma membrane"/>
    <property type="evidence" value="ECO:0007669"/>
    <property type="project" value="UniProtKB-SubCell"/>
</dbReference>
<feature type="transmembrane region" description="Helical" evidence="6">
    <location>
        <begin position="165"/>
        <end position="182"/>
    </location>
</feature>
<dbReference type="Proteomes" id="UP000295705">
    <property type="component" value="Unassembled WGS sequence"/>
</dbReference>
<dbReference type="PROSITE" id="PS50850">
    <property type="entry name" value="MFS"/>
    <property type="match status" value="1"/>
</dbReference>
<comment type="subcellular location">
    <subcellularLocation>
        <location evidence="1">Cell membrane</location>
        <topology evidence="1">Multi-pass membrane protein</topology>
    </subcellularLocation>
</comment>
<dbReference type="RefSeq" id="WP_133829529.1">
    <property type="nucleotide sequence ID" value="NZ_BAABHR010000054.1"/>
</dbReference>
<feature type="transmembrane region" description="Helical" evidence="6">
    <location>
        <begin position="49"/>
        <end position="67"/>
    </location>
</feature>
<dbReference type="Gene3D" id="1.20.1720.10">
    <property type="entry name" value="Multidrug resistance protein D"/>
    <property type="match status" value="1"/>
</dbReference>
<feature type="domain" description="Major facilitator superfamily (MFS) profile" evidence="7">
    <location>
        <begin position="13"/>
        <end position="455"/>
    </location>
</feature>
<feature type="transmembrane region" description="Helical" evidence="6">
    <location>
        <begin position="300"/>
        <end position="320"/>
    </location>
</feature>
<feature type="transmembrane region" description="Helical" evidence="6">
    <location>
        <begin position="79"/>
        <end position="98"/>
    </location>
</feature>
<dbReference type="PANTHER" id="PTHR42718">
    <property type="entry name" value="MAJOR FACILITATOR SUPERFAMILY MULTIDRUG TRANSPORTER MFSC"/>
    <property type="match status" value="1"/>
</dbReference>